<dbReference type="NCBIfam" id="TIGR02612">
    <property type="entry name" value="mob_myst_A"/>
    <property type="match status" value="1"/>
</dbReference>
<evidence type="ECO:0000313" key="3">
    <source>
        <dbReference type="Proteomes" id="UP001226867"/>
    </source>
</evidence>
<dbReference type="InterPro" id="IPR013435">
    <property type="entry name" value="Mobile_mystery_prot_A"/>
</dbReference>
<dbReference type="SUPFAM" id="SSF47413">
    <property type="entry name" value="lambda repressor-like DNA-binding domains"/>
    <property type="match status" value="1"/>
</dbReference>
<dbReference type="InterPro" id="IPR010982">
    <property type="entry name" value="Lambda_DNA-bd_dom_sf"/>
</dbReference>
<name>A0ABT9SAE7_9BURK</name>
<dbReference type="Gene3D" id="1.10.260.40">
    <property type="entry name" value="lambda repressor-like DNA-binding domains"/>
    <property type="match status" value="1"/>
</dbReference>
<dbReference type="RefSeq" id="WP_307690529.1">
    <property type="nucleotide sequence ID" value="NZ_JAUSRO010000009.1"/>
</dbReference>
<evidence type="ECO:0000313" key="2">
    <source>
        <dbReference type="EMBL" id="MDP9900721.1"/>
    </source>
</evidence>
<proteinExistence type="predicted"/>
<accession>A0ABT9SAE7</accession>
<comment type="caution">
    <text evidence="2">The sequence shown here is derived from an EMBL/GenBank/DDBJ whole genome shotgun (WGS) entry which is preliminary data.</text>
</comment>
<dbReference type="GO" id="GO:0003677">
    <property type="term" value="F:DNA binding"/>
    <property type="evidence" value="ECO:0007669"/>
    <property type="project" value="UniProtKB-KW"/>
</dbReference>
<organism evidence="2 3">
    <name type="scientific">Variovorax ginsengisoli</name>
    <dbReference type="NCBI Taxonomy" id="363844"/>
    <lineage>
        <taxon>Bacteria</taxon>
        <taxon>Pseudomonadati</taxon>
        <taxon>Pseudomonadota</taxon>
        <taxon>Betaproteobacteria</taxon>
        <taxon>Burkholderiales</taxon>
        <taxon>Comamonadaceae</taxon>
        <taxon>Variovorax</taxon>
    </lineage>
</organism>
<dbReference type="PROSITE" id="PS50943">
    <property type="entry name" value="HTH_CROC1"/>
    <property type="match status" value="1"/>
</dbReference>
<keyword evidence="3" id="KW-1185">Reference proteome</keyword>
<protein>
    <submittedName>
        <fullName evidence="2">DNA-binding mobile mystery protein A</fullName>
    </submittedName>
</protein>
<feature type="domain" description="HTH cro/C1-type" evidence="1">
    <location>
        <begin position="38"/>
        <end position="94"/>
    </location>
</feature>
<keyword evidence="2" id="KW-0238">DNA-binding</keyword>
<dbReference type="CDD" id="cd00093">
    <property type="entry name" value="HTH_XRE"/>
    <property type="match status" value="1"/>
</dbReference>
<dbReference type="Proteomes" id="UP001226867">
    <property type="component" value="Unassembled WGS sequence"/>
</dbReference>
<evidence type="ECO:0000259" key="1">
    <source>
        <dbReference type="PROSITE" id="PS50943"/>
    </source>
</evidence>
<dbReference type="EMBL" id="JAUSRO010000009">
    <property type="protein sequence ID" value="MDP9900721.1"/>
    <property type="molecule type" value="Genomic_DNA"/>
</dbReference>
<gene>
    <name evidence="2" type="ORF">J2W36_002987</name>
</gene>
<dbReference type="InterPro" id="IPR001387">
    <property type="entry name" value="Cro/C1-type_HTH"/>
</dbReference>
<dbReference type="SMART" id="SM00530">
    <property type="entry name" value="HTH_XRE"/>
    <property type="match status" value="1"/>
</dbReference>
<reference evidence="2 3" key="1">
    <citation type="submission" date="2023-07" db="EMBL/GenBank/DDBJ databases">
        <title>Sorghum-associated microbial communities from plants grown in Nebraska, USA.</title>
        <authorList>
            <person name="Schachtman D."/>
        </authorList>
    </citation>
    <scope>NUCLEOTIDE SEQUENCE [LARGE SCALE GENOMIC DNA]</scope>
    <source>
        <strain evidence="2 3">DS1607</strain>
    </source>
</reference>
<dbReference type="Pfam" id="PF01381">
    <property type="entry name" value="HTH_3"/>
    <property type="match status" value="1"/>
</dbReference>
<sequence length="157" mass="17453">MSMKNQPELLELQLRQVEGELAKWRRAALPSPPPAGWIQTIREALGMTATALAQQLGMTGVGLRKIEASEAHERVTLATLRKVADALDCDLRYALVPRQPLDEKLMARAKSVLAAQLGPVAHSMALEDQKVEDKESMDKYLESAARSLIRRSPRSLW</sequence>